<name>K7G648_PELSI</name>
<evidence type="ECO:0000256" key="1">
    <source>
        <dbReference type="ARBA" id="ARBA00022670"/>
    </source>
</evidence>
<evidence type="ECO:0000313" key="11">
    <source>
        <dbReference type="Proteomes" id="UP000007267"/>
    </source>
</evidence>
<dbReference type="InterPro" id="IPR009003">
    <property type="entry name" value="Peptidase_S1_PA"/>
</dbReference>
<organism evidence="10 11">
    <name type="scientific">Pelodiscus sinensis</name>
    <name type="common">Chinese softshell turtle</name>
    <name type="synonym">Trionyx sinensis</name>
    <dbReference type="NCBI Taxonomy" id="13735"/>
    <lineage>
        <taxon>Eukaryota</taxon>
        <taxon>Metazoa</taxon>
        <taxon>Chordata</taxon>
        <taxon>Craniata</taxon>
        <taxon>Vertebrata</taxon>
        <taxon>Euteleostomi</taxon>
        <taxon>Archelosauria</taxon>
        <taxon>Testudinata</taxon>
        <taxon>Testudines</taxon>
        <taxon>Cryptodira</taxon>
        <taxon>Trionychia</taxon>
        <taxon>Trionychidae</taxon>
        <taxon>Pelodiscus</taxon>
    </lineage>
</organism>
<dbReference type="InterPro" id="IPR001314">
    <property type="entry name" value="Peptidase_S1A"/>
</dbReference>
<proteinExistence type="predicted"/>
<dbReference type="EMBL" id="AGCU01023505">
    <property type="status" value="NOT_ANNOTATED_CDS"/>
    <property type="molecule type" value="Genomic_DNA"/>
</dbReference>
<keyword evidence="1 7" id="KW-0645">Protease</keyword>
<sequence>MQVHFLFLLPTAFLLPPGTWAGEIIGGKEAELHSRPYMAYLLIKKDNKNSYCGGFLVAENFVLTAAHCQGELLQVPPLCHSPAPSDLTLLQVPPHPIPHPQYGLLPISMSQKGWSLRPCEKQNKFVKTIALPEANVGVESETVCSVAGWGRTIANDSSSGANALREVDVEVLEDDECSKYAKSDPATMLCAGHPEKCRDSAKGDSGGPLVCDGKAQGIVSRASEEGTPPNVYTRVSAFLSWIQDEMGRL</sequence>
<dbReference type="PRINTS" id="PR00722">
    <property type="entry name" value="CHYMOTRYPSIN"/>
</dbReference>
<evidence type="ECO:0000256" key="5">
    <source>
        <dbReference type="ARBA" id="ARBA00023145"/>
    </source>
</evidence>
<dbReference type="Ensembl" id="ENSPSIT00000015834.1">
    <property type="protein sequence ID" value="ENSPSIP00000015759.1"/>
    <property type="gene ID" value="ENSPSIG00000014056.1"/>
</dbReference>
<dbReference type="AlphaFoldDB" id="K7G648"/>
<reference evidence="11" key="1">
    <citation type="submission" date="2011-10" db="EMBL/GenBank/DDBJ databases">
        <authorList>
            <consortium name="Soft-shell Turtle Genome Consortium"/>
        </authorList>
    </citation>
    <scope>NUCLEOTIDE SEQUENCE [LARGE SCALE GENOMIC DNA]</scope>
    <source>
        <strain evidence="11">Daiwa-1</strain>
    </source>
</reference>
<dbReference type="HOGENOM" id="CLU_006842_1_0_1"/>
<dbReference type="SMART" id="SM00020">
    <property type="entry name" value="Tryp_SPc"/>
    <property type="match status" value="1"/>
</dbReference>
<dbReference type="GeneTree" id="ENSGT01030000234551"/>
<dbReference type="EMBL" id="AGCU01023503">
    <property type="status" value="NOT_ANNOTATED_CDS"/>
    <property type="molecule type" value="Genomic_DNA"/>
</dbReference>
<evidence type="ECO:0000256" key="7">
    <source>
        <dbReference type="RuleBase" id="RU363034"/>
    </source>
</evidence>
<dbReference type="InterPro" id="IPR001254">
    <property type="entry name" value="Trypsin_dom"/>
</dbReference>
<keyword evidence="4 7" id="KW-0720">Serine protease</keyword>
<protein>
    <recommendedName>
        <fullName evidence="9">Peptidase S1 domain-containing protein</fullName>
    </recommendedName>
</protein>
<keyword evidence="11" id="KW-1185">Reference proteome</keyword>
<accession>K7G648</accession>
<evidence type="ECO:0000256" key="2">
    <source>
        <dbReference type="ARBA" id="ARBA00022729"/>
    </source>
</evidence>
<dbReference type="PROSITE" id="PS50240">
    <property type="entry name" value="TRYPSIN_DOM"/>
    <property type="match status" value="1"/>
</dbReference>
<dbReference type="InterPro" id="IPR018114">
    <property type="entry name" value="TRYPSIN_HIS"/>
</dbReference>
<reference evidence="11" key="2">
    <citation type="journal article" date="2013" name="Nat. Genet.">
        <title>The draft genomes of soft-shell turtle and green sea turtle yield insights into the development and evolution of the turtle-specific body plan.</title>
        <authorList>
            <person name="Wang Z."/>
            <person name="Pascual-Anaya J."/>
            <person name="Zadissa A."/>
            <person name="Li W."/>
            <person name="Niimura Y."/>
            <person name="Huang Z."/>
            <person name="Li C."/>
            <person name="White S."/>
            <person name="Xiong Z."/>
            <person name="Fang D."/>
            <person name="Wang B."/>
            <person name="Ming Y."/>
            <person name="Chen Y."/>
            <person name="Zheng Y."/>
            <person name="Kuraku S."/>
            <person name="Pignatelli M."/>
            <person name="Herrero J."/>
            <person name="Beal K."/>
            <person name="Nozawa M."/>
            <person name="Li Q."/>
            <person name="Wang J."/>
            <person name="Zhang H."/>
            <person name="Yu L."/>
            <person name="Shigenobu S."/>
            <person name="Wang J."/>
            <person name="Liu J."/>
            <person name="Flicek P."/>
            <person name="Searle S."/>
            <person name="Wang J."/>
            <person name="Kuratani S."/>
            <person name="Yin Y."/>
            <person name="Aken B."/>
            <person name="Zhang G."/>
            <person name="Irie N."/>
        </authorList>
    </citation>
    <scope>NUCLEOTIDE SEQUENCE [LARGE SCALE GENOMIC DNA]</scope>
    <source>
        <strain evidence="11">Daiwa-1</strain>
    </source>
</reference>
<dbReference type="InterPro" id="IPR043504">
    <property type="entry name" value="Peptidase_S1_PA_chymotrypsin"/>
</dbReference>
<evidence type="ECO:0000256" key="3">
    <source>
        <dbReference type="ARBA" id="ARBA00022801"/>
    </source>
</evidence>
<feature type="chain" id="PRO_5003905001" description="Peptidase S1 domain-containing protein" evidence="8">
    <location>
        <begin position="22"/>
        <end position="249"/>
    </location>
</feature>
<keyword evidence="3 7" id="KW-0378">Hydrolase</keyword>
<evidence type="ECO:0000313" key="10">
    <source>
        <dbReference type="Ensembl" id="ENSPSIP00000015759.1"/>
    </source>
</evidence>
<dbReference type="InterPro" id="IPR033116">
    <property type="entry name" value="TRYPSIN_SER"/>
</dbReference>
<dbReference type="PROSITE" id="PS00135">
    <property type="entry name" value="TRYPSIN_SER"/>
    <property type="match status" value="1"/>
</dbReference>
<reference evidence="10" key="3">
    <citation type="submission" date="2025-08" db="UniProtKB">
        <authorList>
            <consortium name="Ensembl"/>
        </authorList>
    </citation>
    <scope>IDENTIFICATION</scope>
</reference>
<evidence type="ECO:0000256" key="4">
    <source>
        <dbReference type="ARBA" id="ARBA00022825"/>
    </source>
</evidence>
<dbReference type="eggNOG" id="KOG3627">
    <property type="taxonomic scope" value="Eukaryota"/>
</dbReference>
<evidence type="ECO:0000256" key="6">
    <source>
        <dbReference type="ARBA" id="ARBA00023157"/>
    </source>
</evidence>
<dbReference type="SUPFAM" id="SSF50494">
    <property type="entry name" value="Trypsin-like serine proteases"/>
    <property type="match status" value="1"/>
</dbReference>
<keyword evidence="5" id="KW-0865">Zymogen</keyword>
<dbReference type="CDD" id="cd00190">
    <property type="entry name" value="Tryp_SPc"/>
    <property type="match status" value="1"/>
</dbReference>
<feature type="signal peptide" evidence="8">
    <location>
        <begin position="1"/>
        <end position="21"/>
    </location>
</feature>
<feature type="domain" description="Peptidase S1" evidence="9">
    <location>
        <begin position="24"/>
        <end position="247"/>
    </location>
</feature>
<dbReference type="STRING" id="13735.ENSPSIP00000015759"/>
<dbReference type="GO" id="GO:0006508">
    <property type="term" value="P:proteolysis"/>
    <property type="evidence" value="ECO:0007669"/>
    <property type="project" value="UniProtKB-KW"/>
</dbReference>
<evidence type="ECO:0000256" key="8">
    <source>
        <dbReference type="SAM" id="SignalP"/>
    </source>
</evidence>
<dbReference type="EMBL" id="AGCU01023504">
    <property type="status" value="NOT_ANNOTATED_CDS"/>
    <property type="molecule type" value="Genomic_DNA"/>
</dbReference>
<keyword evidence="2 8" id="KW-0732">Signal</keyword>
<reference evidence="10" key="4">
    <citation type="submission" date="2025-09" db="UniProtKB">
        <authorList>
            <consortium name="Ensembl"/>
        </authorList>
    </citation>
    <scope>IDENTIFICATION</scope>
</reference>
<evidence type="ECO:0000259" key="9">
    <source>
        <dbReference type="PROSITE" id="PS50240"/>
    </source>
</evidence>
<dbReference type="Pfam" id="PF00089">
    <property type="entry name" value="Trypsin"/>
    <property type="match status" value="1"/>
</dbReference>
<keyword evidence="6" id="KW-1015">Disulfide bond</keyword>
<dbReference type="PROSITE" id="PS00134">
    <property type="entry name" value="TRYPSIN_HIS"/>
    <property type="match status" value="1"/>
</dbReference>
<dbReference type="FunFam" id="2.40.10.10:FF:000014">
    <property type="entry name" value="Complement factor D"/>
    <property type="match status" value="1"/>
</dbReference>
<dbReference type="PANTHER" id="PTHR24271:SF81">
    <property type="entry name" value="GRANZYME B"/>
    <property type="match status" value="1"/>
</dbReference>
<dbReference type="OMA" id="IWGKHIN"/>
<dbReference type="PANTHER" id="PTHR24271">
    <property type="entry name" value="KALLIKREIN-RELATED"/>
    <property type="match status" value="1"/>
</dbReference>
<dbReference type="GO" id="GO:0004252">
    <property type="term" value="F:serine-type endopeptidase activity"/>
    <property type="evidence" value="ECO:0007669"/>
    <property type="project" value="InterPro"/>
</dbReference>
<dbReference type="Gene3D" id="2.40.10.10">
    <property type="entry name" value="Trypsin-like serine proteases"/>
    <property type="match status" value="2"/>
</dbReference>
<dbReference type="Proteomes" id="UP000007267">
    <property type="component" value="Unassembled WGS sequence"/>
</dbReference>